<dbReference type="RefSeq" id="WP_207086226.1">
    <property type="nucleotide sequence ID" value="NZ_JAFLQW010000018.1"/>
</dbReference>
<comment type="caution">
    <text evidence="1">The sequence shown here is derived from an EMBL/GenBank/DDBJ whole genome shotgun (WGS) entry which is preliminary data.</text>
</comment>
<dbReference type="InterPro" id="IPR043519">
    <property type="entry name" value="NT_sf"/>
</dbReference>
<evidence type="ECO:0000313" key="2">
    <source>
        <dbReference type="Proteomes" id="UP000664844"/>
    </source>
</evidence>
<dbReference type="EMBL" id="JAFLQW010000018">
    <property type="protein sequence ID" value="MBO0347647.1"/>
    <property type="molecule type" value="Genomic_DNA"/>
</dbReference>
<dbReference type="Proteomes" id="UP000664844">
    <property type="component" value="Unassembled WGS sequence"/>
</dbReference>
<reference evidence="1 2" key="1">
    <citation type="submission" date="2021-03" db="EMBL/GenBank/DDBJ databases">
        <title>Metabolic Capacity of the Antarctic Cyanobacterium Phormidium pseudopriestleyi that Sustains Oxygenic Photosynthesis in the Presence of Hydrogen Sulfide.</title>
        <authorList>
            <person name="Lumian J.E."/>
            <person name="Jungblut A.D."/>
            <person name="Dillon M.L."/>
            <person name="Hawes I."/>
            <person name="Doran P.T."/>
            <person name="Mackey T.J."/>
            <person name="Dick G.J."/>
            <person name="Grettenberger C.L."/>
            <person name="Sumner D.Y."/>
        </authorList>
    </citation>
    <scope>NUCLEOTIDE SEQUENCE [LARGE SCALE GENOMIC DNA]</scope>
    <source>
        <strain evidence="1 2">FRX01</strain>
    </source>
</reference>
<gene>
    <name evidence="1" type="ORF">J0895_00685</name>
</gene>
<dbReference type="SUPFAM" id="SSF81301">
    <property type="entry name" value="Nucleotidyltransferase"/>
    <property type="match status" value="1"/>
</dbReference>
<protein>
    <recommendedName>
        <fullName evidence="3">Nucleotidyltransferase</fullName>
    </recommendedName>
</protein>
<organism evidence="1 2">
    <name type="scientific">Phormidium pseudopriestleyi FRX01</name>
    <dbReference type="NCBI Taxonomy" id="1759528"/>
    <lineage>
        <taxon>Bacteria</taxon>
        <taxon>Bacillati</taxon>
        <taxon>Cyanobacteriota</taxon>
        <taxon>Cyanophyceae</taxon>
        <taxon>Oscillatoriophycideae</taxon>
        <taxon>Oscillatoriales</taxon>
        <taxon>Oscillatoriaceae</taxon>
        <taxon>Phormidium</taxon>
    </lineage>
</organism>
<name>A0ABS3FKP5_9CYAN</name>
<proteinExistence type="predicted"/>
<evidence type="ECO:0000313" key="1">
    <source>
        <dbReference type="EMBL" id="MBO0347647.1"/>
    </source>
</evidence>
<sequence>MTKIISWGHFFPTDQDGFIINDCDWNKILPPWTSLVEELRQTCLKVWPSRLQGLYLRGSVPRGLAILNCSDLDSFAILSGEITPEDIEQSQQLCQTLKRRYLFCKKVELILFDETVIQKTDSIWPIIIQTQSWQIAGHSLPENLNPVKPGVDLISYSYTWETDLATTLKGLEGLSPSALDYSNQVKKQCAWIARRMIRVGFELVMEQDQCYTPDLYQCYERFSAYFPEQQIAMRKALELAITPSHNRAGVIVFLRGFGRWLEGEVHRKFYPSIEEELSTNKMP</sequence>
<accession>A0ABS3FKP5</accession>
<keyword evidence="2" id="KW-1185">Reference proteome</keyword>
<evidence type="ECO:0008006" key="3">
    <source>
        <dbReference type="Google" id="ProtNLM"/>
    </source>
</evidence>